<reference evidence="4 5" key="1">
    <citation type="submission" date="2020-08" db="EMBL/GenBank/DDBJ databases">
        <authorList>
            <person name="Liu C."/>
            <person name="Sun Q."/>
        </authorList>
    </citation>
    <scope>NUCLEOTIDE SEQUENCE [LARGE SCALE GENOMIC DNA]</scope>
    <source>
        <strain evidence="4 5">NSJ-59</strain>
    </source>
</reference>
<dbReference type="Proteomes" id="UP000606870">
    <property type="component" value="Unassembled WGS sequence"/>
</dbReference>
<sequence length="179" mass="19749">MKKKVLIMGTSPRVGGNSNALAMAFEDGAVEAGHDVERVTLAGKKISFCTGCWKCLDTQRCVIHDDADEIVQKMKDADVLVFATPIYYYEMSGQMKVLLDRANALYKVNYKYREVYLLTTAEDDKPATPVNAENGLKGWVSCFPKAKFIETVFAGNCLDIGAIKGHKALHEAKELGLHV</sequence>
<feature type="domain" description="NADPH-dependent FMN reductase-like" evidence="3">
    <location>
        <begin position="4"/>
        <end position="112"/>
    </location>
</feature>
<dbReference type="EMBL" id="JACOGK010000037">
    <property type="protein sequence ID" value="MBC3537704.1"/>
    <property type="molecule type" value="Genomic_DNA"/>
</dbReference>
<proteinExistence type="predicted"/>
<dbReference type="Pfam" id="PF03358">
    <property type="entry name" value="FMN_red"/>
    <property type="match status" value="1"/>
</dbReference>
<dbReference type="RefSeq" id="WP_186504277.1">
    <property type="nucleotide sequence ID" value="NZ_JACOGK010000037.1"/>
</dbReference>
<evidence type="ECO:0000313" key="4">
    <source>
        <dbReference type="EMBL" id="MBC3537704.1"/>
    </source>
</evidence>
<dbReference type="SUPFAM" id="SSF52218">
    <property type="entry name" value="Flavoproteins"/>
    <property type="match status" value="1"/>
</dbReference>
<evidence type="ECO:0000256" key="2">
    <source>
        <dbReference type="ARBA" id="ARBA00022643"/>
    </source>
</evidence>
<keyword evidence="5" id="KW-1185">Reference proteome</keyword>
<protein>
    <submittedName>
        <fullName evidence="4">Flavodoxin family protein</fullName>
    </submittedName>
</protein>
<organism evidence="4 5">
    <name type="scientific">Megasphaera hominis</name>
    <dbReference type="NCBI Taxonomy" id="159836"/>
    <lineage>
        <taxon>Bacteria</taxon>
        <taxon>Bacillati</taxon>
        <taxon>Bacillota</taxon>
        <taxon>Negativicutes</taxon>
        <taxon>Veillonellales</taxon>
        <taxon>Veillonellaceae</taxon>
        <taxon>Megasphaera</taxon>
    </lineage>
</organism>
<dbReference type="InterPro" id="IPR005025">
    <property type="entry name" value="FMN_Rdtase-like_dom"/>
</dbReference>
<dbReference type="Gene3D" id="3.40.50.360">
    <property type="match status" value="1"/>
</dbReference>
<keyword evidence="1" id="KW-0285">Flavoprotein</keyword>
<comment type="caution">
    <text evidence="4">The sequence shown here is derived from an EMBL/GenBank/DDBJ whole genome shotgun (WGS) entry which is preliminary data.</text>
</comment>
<accession>A0ABR6VK87</accession>
<dbReference type="InterPro" id="IPR029039">
    <property type="entry name" value="Flavoprotein-like_sf"/>
</dbReference>
<evidence type="ECO:0000313" key="5">
    <source>
        <dbReference type="Proteomes" id="UP000606870"/>
    </source>
</evidence>
<gene>
    <name evidence="4" type="ORF">H8J70_10670</name>
</gene>
<evidence type="ECO:0000259" key="3">
    <source>
        <dbReference type="Pfam" id="PF03358"/>
    </source>
</evidence>
<name>A0ABR6VK87_9FIRM</name>
<dbReference type="PANTHER" id="PTHR43278">
    <property type="entry name" value="NAD(P)H-DEPENDENT FMN-CONTAINING OXIDOREDUCTASE YWQN-RELATED"/>
    <property type="match status" value="1"/>
</dbReference>
<dbReference type="InterPro" id="IPR051796">
    <property type="entry name" value="ISF_SsuE-like"/>
</dbReference>
<keyword evidence="2" id="KW-0288">FMN</keyword>
<dbReference type="PANTHER" id="PTHR43278:SF2">
    <property type="entry name" value="IRON-SULFUR FLAVOPROTEIN"/>
    <property type="match status" value="1"/>
</dbReference>
<evidence type="ECO:0000256" key="1">
    <source>
        <dbReference type="ARBA" id="ARBA00022630"/>
    </source>
</evidence>